<organism evidence="6 7">
    <name type="scientific">Arthrobacter parietis</name>
    <dbReference type="NCBI Taxonomy" id="271434"/>
    <lineage>
        <taxon>Bacteria</taxon>
        <taxon>Bacillati</taxon>
        <taxon>Actinomycetota</taxon>
        <taxon>Actinomycetes</taxon>
        <taxon>Micrococcales</taxon>
        <taxon>Micrococcaceae</taxon>
        <taxon>Arthrobacter</taxon>
    </lineage>
</organism>
<comment type="caution">
    <text evidence="6">The sequence shown here is derived from an EMBL/GenBank/DDBJ whole genome shotgun (WGS) entry which is preliminary data.</text>
</comment>
<dbReference type="SMART" id="SM01012">
    <property type="entry name" value="ANTAR"/>
    <property type="match status" value="1"/>
</dbReference>
<name>A0ABN3APR9_9MICC</name>
<reference evidence="6 7" key="1">
    <citation type="journal article" date="2019" name="Int. J. Syst. Evol. Microbiol.">
        <title>The Global Catalogue of Microorganisms (GCM) 10K type strain sequencing project: providing services to taxonomists for standard genome sequencing and annotation.</title>
        <authorList>
            <consortium name="The Broad Institute Genomics Platform"/>
            <consortium name="The Broad Institute Genome Sequencing Center for Infectious Disease"/>
            <person name="Wu L."/>
            <person name="Ma J."/>
        </authorList>
    </citation>
    <scope>NUCLEOTIDE SEQUENCE [LARGE SCALE GENOMIC DNA]</scope>
    <source>
        <strain evidence="6 7">JCM 14917</strain>
    </source>
</reference>
<dbReference type="InterPro" id="IPR003018">
    <property type="entry name" value="GAF"/>
</dbReference>
<sequence>MEVQGRAFLQPVGTESAELVMQLQDLLADNADVQEFLTELSRMASEQLSLPDNPISCGVTVLRRKKPLTVASSDERSRTLDEVQNSYGDGPCLTALRDGAIISVAEVENETRWPDYMRAAESCDVQSILSVPMDVRNSGKAVLNLYSPRVRGFSEDSILAAQDVAEEAARALHLALKIAQLNELKDNLSAALESRTTIATAVGIIMAENRCSRETAFQILVDASSHRNTKMHTLAEGVIGRVAGDHDKAPDFDE</sequence>
<proteinExistence type="predicted"/>
<dbReference type="EMBL" id="BAAAON010000001">
    <property type="protein sequence ID" value="GAA2173034.1"/>
    <property type="molecule type" value="Genomic_DNA"/>
</dbReference>
<dbReference type="SUPFAM" id="SSF55781">
    <property type="entry name" value="GAF domain-like"/>
    <property type="match status" value="1"/>
</dbReference>
<evidence type="ECO:0000313" key="6">
    <source>
        <dbReference type="EMBL" id="GAA2173034.1"/>
    </source>
</evidence>
<protein>
    <submittedName>
        <fullName evidence="6">GAF and ANTAR domain-containing protein</fullName>
    </submittedName>
</protein>
<dbReference type="PIRSF" id="PIRSF036625">
    <property type="entry name" value="GAF_ANTAR"/>
    <property type="match status" value="1"/>
</dbReference>
<keyword evidence="1" id="KW-0808">Transferase</keyword>
<dbReference type="Pfam" id="PF13185">
    <property type="entry name" value="GAF_2"/>
    <property type="match status" value="1"/>
</dbReference>
<evidence type="ECO:0000256" key="4">
    <source>
        <dbReference type="ARBA" id="ARBA00023163"/>
    </source>
</evidence>
<keyword evidence="2" id="KW-0418">Kinase</keyword>
<evidence type="ECO:0000313" key="7">
    <source>
        <dbReference type="Proteomes" id="UP001500974"/>
    </source>
</evidence>
<dbReference type="Gene3D" id="3.30.450.40">
    <property type="match status" value="1"/>
</dbReference>
<dbReference type="InterPro" id="IPR012074">
    <property type="entry name" value="GAF_ANTAR"/>
</dbReference>
<accession>A0ABN3APR9</accession>
<dbReference type="Proteomes" id="UP001500974">
    <property type="component" value="Unassembled WGS sequence"/>
</dbReference>
<keyword evidence="7" id="KW-1185">Reference proteome</keyword>
<dbReference type="InterPro" id="IPR005561">
    <property type="entry name" value="ANTAR"/>
</dbReference>
<evidence type="ECO:0000256" key="1">
    <source>
        <dbReference type="ARBA" id="ARBA00022679"/>
    </source>
</evidence>
<dbReference type="InterPro" id="IPR036388">
    <property type="entry name" value="WH-like_DNA-bd_sf"/>
</dbReference>
<evidence type="ECO:0000256" key="3">
    <source>
        <dbReference type="ARBA" id="ARBA00023015"/>
    </source>
</evidence>
<dbReference type="InterPro" id="IPR011006">
    <property type="entry name" value="CheY-like_superfamily"/>
</dbReference>
<dbReference type="PROSITE" id="PS50921">
    <property type="entry name" value="ANTAR"/>
    <property type="match status" value="1"/>
</dbReference>
<keyword evidence="4" id="KW-0804">Transcription</keyword>
<dbReference type="Gene3D" id="1.10.10.10">
    <property type="entry name" value="Winged helix-like DNA-binding domain superfamily/Winged helix DNA-binding domain"/>
    <property type="match status" value="1"/>
</dbReference>
<dbReference type="SUPFAM" id="SSF52172">
    <property type="entry name" value="CheY-like"/>
    <property type="match status" value="1"/>
</dbReference>
<dbReference type="SMART" id="SM00065">
    <property type="entry name" value="GAF"/>
    <property type="match status" value="1"/>
</dbReference>
<gene>
    <name evidence="6" type="ORF">GCM10009784_05810</name>
</gene>
<keyword evidence="3" id="KW-0805">Transcription regulation</keyword>
<dbReference type="InterPro" id="IPR029016">
    <property type="entry name" value="GAF-like_dom_sf"/>
</dbReference>
<evidence type="ECO:0000259" key="5">
    <source>
        <dbReference type="PROSITE" id="PS50921"/>
    </source>
</evidence>
<feature type="domain" description="ANTAR" evidence="5">
    <location>
        <begin position="178"/>
        <end position="239"/>
    </location>
</feature>
<dbReference type="Pfam" id="PF03861">
    <property type="entry name" value="ANTAR"/>
    <property type="match status" value="1"/>
</dbReference>
<evidence type="ECO:0000256" key="2">
    <source>
        <dbReference type="ARBA" id="ARBA00022777"/>
    </source>
</evidence>